<gene>
    <name evidence="1" type="ORF">GYMLUDRAFT_175798</name>
</gene>
<dbReference type="AlphaFoldDB" id="A0A0D0BKL1"/>
<accession>A0A0D0BKL1</accession>
<proteinExistence type="predicted"/>
<evidence type="ECO:0000313" key="2">
    <source>
        <dbReference type="Proteomes" id="UP000053593"/>
    </source>
</evidence>
<sequence length="63" mass="7103">GKHFYLAAYDILVQSNTNTFVLQCPEDYHAISLQSIPYFEKDRPLIQCGLSIVTSAKLSAVFH</sequence>
<reference evidence="1 2" key="1">
    <citation type="submission" date="2014-04" db="EMBL/GenBank/DDBJ databases">
        <title>Evolutionary Origins and Diversification of the Mycorrhizal Mutualists.</title>
        <authorList>
            <consortium name="DOE Joint Genome Institute"/>
            <consortium name="Mycorrhizal Genomics Consortium"/>
            <person name="Kohler A."/>
            <person name="Kuo A."/>
            <person name="Nagy L.G."/>
            <person name="Floudas D."/>
            <person name="Copeland A."/>
            <person name="Barry K.W."/>
            <person name="Cichocki N."/>
            <person name="Veneault-Fourrey C."/>
            <person name="LaButti K."/>
            <person name="Lindquist E.A."/>
            <person name="Lipzen A."/>
            <person name="Lundell T."/>
            <person name="Morin E."/>
            <person name="Murat C."/>
            <person name="Riley R."/>
            <person name="Ohm R."/>
            <person name="Sun H."/>
            <person name="Tunlid A."/>
            <person name="Henrissat B."/>
            <person name="Grigoriev I.V."/>
            <person name="Hibbett D.S."/>
            <person name="Martin F."/>
        </authorList>
    </citation>
    <scope>NUCLEOTIDE SEQUENCE [LARGE SCALE GENOMIC DNA]</scope>
    <source>
        <strain evidence="1 2">FD-317 M1</strain>
    </source>
</reference>
<protein>
    <submittedName>
        <fullName evidence="1">Uncharacterized protein</fullName>
    </submittedName>
</protein>
<dbReference type="Proteomes" id="UP000053593">
    <property type="component" value="Unassembled WGS sequence"/>
</dbReference>
<feature type="non-terminal residue" evidence="1">
    <location>
        <position position="1"/>
    </location>
</feature>
<dbReference type="OrthoDB" id="3060302at2759"/>
<dbReference type="EMBL" id="KN834807">
    <property type="protein sequence ID" value="KIK55291.1"/>
    <property type="molecule type" value="Genomic_DNA"/>
</dbReference>
<evidence type="ECO:0000313" key="1">
    <source>
        <dbReference type="EMBL" id="KIK55291.1"/>
    </source>
</evidence>
<dbReference type="HOGENOM" id="CLU_2892009_0_0_1"/>
<name>A0A0D0BKL1_9AGAR</name>
<organism evidence="1 2">
    <name type="scientific">Collybiopsis luxurians FD-317 M1</name>
    <dbReference type="NCBI Taxonomy" id="944289"/>
    <lineage>
        <taxon>Eukaryota</taxon>
        <taxon>Fungi</taxon>
        <taxon>Dikarya</taxon>
        <taxon>Basidiomycota</taxon>
        <taxon>Agaricomycotina</taxon>
        <taxon>Agaricomycetes</taxon>
        <taxon>Agaricomycetidae</taxon>
        <taxon>Agaricales</taxon>
        <taxon>Marasmiineae</taxon>
        <taxon>Omphalotaceae</taxon>
        <taxon>Collybiopsis</taxon>
        <taxon>Collybiopsis luxurians</taxon>
    </lineage>
</organism>
<keyword evidence="2" id="KW-1185">Reference proteome</keyword>